<dbReference type="Proteomes" id="UP001320122">
    <property type="component" value="Unassembled WGS sequence"/>
</dbReference>
<comment type="caution">
    <text evidence="1">The sequence shown here is derived from an EMBL/GenBank/DDBJ whole genome shotgun (WGS) entry which is preliminary data.</text>
</comment>
<accession>A0ABS9AEQ9</accession>
<keyword evidence="2" id="KW-1185">Reference proteome</keyword>
<evidence type="ECO:0000313" key="2">
    <source>
        <dbReference type="Proteomes" id="UP001320122"/>
    </source>
</evidence>
<evidence type="ECO:0000313" key="1">
    <source>
        <dbReference type="EMBL" id="MCE8020180.1"/>
    </source>
</evidence>
<dbReference type="RefSeq" id="WP_191224655.1">
    <property type="nucleotide sequence ID" value="NZ_JABFTT010000005.1"/>
</dbReference>
<gene>
    <name evidence="1" type="ORF">HOP51_08635</name>
</gene>
<sequence>MSKNRLFHGAPTVRLIASVEQATVDAVDEVIGYPYNSPHPAKGNRSEFVRIAIENELARWSDDTSHLEKGQE</sequence>
<proteinExistence type="predicted"/>
<protein>
    <submittedName>
        <fullName evidence="1">Toxin-antitoxin system protein</fullName>
    </submittedName>
</protein>
<name>A0ABS9AEQ9_9GAMM</name>
<organism evidence="1 2">
    <name type="scientific">Billgrantia zhangzhouensis</name>
    <dbReference type="NCBI Taxonomy" id="2733481"/>
    <lineage>
        <taxon>Bacteria</taxon>
        <taxon>Pseudomonadati</taxon>
        <taxon>Pseudomonadota</taxon>
        <taxon>Gammaproteobacteria</taxon>
        <taxon>Oceanospirillales</taxon>
        <taxon>Halomonadaceae</taxon>
        <taxon>Billgrantia</taxon>
    </lineage>
</organism>
<dbReference type="EMBL" id="JABFTT010000005">
    <property type="protein sequence ID" value="MCE8020180.1"/>
    <property type="molecule type" value="Genomic_DNA"/>
</dbReference>
<reference evidence="1 2" key="1">
    <citation type="journal article" date="2021" name="Front. Microbiol.">
        <title>Aerobic Denitrification and Heterotrophic Sulfur Oxidation in the Genus Halomonas Revealed by Six Novel Species Characterizations and Genome-Based Analysis.</title>
        <authorList>
            <person name="Wang L."/>
            <person name="Shao Z."/>
        </authorList>
    </citation>
    <scope>NUCLEOTIDE SEQUENCE [LARGE SCALE GENOMIC DNA]</scope>
    <source>
        <strain evidence="1 2">MCCC 1A11036</strain>
    </source>
</reference>